<organism evidence="1 2">
    <name type="scientific">Helianthus annuus</name>
    <name type="common">Common sunflower</name>
    <dbReference type="NCBI Taxonomy" id="4232"/>
    <lineage>
        <taxon>Eukaryota</taxon>
        <taxon>Viridiplantae</taxon>
        <taxon>Streptophyta</taxon>
        <taxon>Embryophyta</taxon>
        <taxon>Tracheophyta</taxon>
        <taxon>Spermatophyta</taxon>
        <taxon>Magnoliopsida</taxon>
        <taxon>eudicotyledons</taxon>
        <taxon>Gunneridae</taxon>
        <taxon>Pentapetalae</taxon>
        <taxon>asterids</taxon>
        <taxon>campanulids</taxon>
        <taxon>Asterales</taxon>
        <taxon>Asteraceae</taxon>
        <taxon>Asteroideae</taxon>
        <taxon>Heliantheae alliance</taxon>
        <taxon>Heliantheae</taxon>
        <taxon>Helianthus</taxon>
    </lineage>
</organism>
<protein>
    <submittedName>
        <fullName evidence="1">Uncharacterized protein</fullName>
    </submittedName>
</protein>
<dbReference type="AlphaFoldDB" id="A0A9K3HIN2"/>
<evidence type="ECO:0000313" key="2">
    <source>
        <dbReference type="Proteomes" id="UP000215914"/>
    </source>
</evidence>
<dbReference type="Proteomes" id="UP000215914">
    <property type="component" value="Unassembled WGS sequence"/>
</dbReference>
<proteinExistence type="predicted"/>
<dbReference type="Gramene" id="mRNA:HanXRQr2_Chr12g0554851">
    <property type="protein sequence ID" value="CDS:HanXRQr2_Chr12g0554851.1"/>
    <property type="gene ID" value="HanXRQr2_Chr12g0554851"/>
</dbReference>
<name>A0A9K3HIN2_HELAN</name>
<accession>A0A9K3HIN2</accession>
<dbReference type="EMBL" id="MNCJ02000327">
    <property type="protein sequence ID" value="KAF5779055.1"/>
    <property type="molecule type" value="Genomic_DNA"/>
</dbReference>
<comment type="caution">
    <text evidence="1">The sequence shown here is derived from an EMBL/GenBank/DDBJ whole genome shotgun (WGS) entry which is preliminary data.</text>
</comment>
<reference evidence="1" key="1">
    <citation type="journal article" date="2017" name="Nature">
        <title>The sunflower genome provides insights into oil metabolism, flowering and Asterid evolution.</title>
        <authorList>
            <person name="Badouin H."/>
            <person name="Gouzy J."/>
            <person name="Grassa C.J."/>
            <person name="Murat F."/>
            <person name="Staton S.E."/>
            <person name="Cottret L."/>
            <person name="Lelandais-Briere C."/>
            <person name="Owens G.L."/>
            <person name="Carrere S."/>
            <person name="Mayjonade B."/>
            <person name="Legrand L."/>
            <person name="Gill N."/>
            <person name="Kane N.C."/>
            <person name="Bowers J.E."/>
            <person name="Hubner S."/>
            <person name="Bellec A."/>
            <person name="Berard A."/>
            <person name="Berges H."/>
            <person name="Blanchet N."/>
            <person name="Boniface M.C."/>
            <person name="Brunel D."/>
            <person name="Catrice O."/>
            <person name="Chaidir N."/>
            <person name="Claudel C."/>
            <person name="Donnadieu C."/>
            <person name="Faraut T."/>
            <person name="Fievet G."/>
            <person name="Helmstetter N."/>
            <person name="King M."/>
            <person name="Knapp S.J."/>
            <person name="Lai Z."/>
            <person name="Le Paslier M.C."/>
            <person name="Lippi Y."/>
            <person name="Lorenzon L."/>
            <person name="Mandel J.R."/>
            <person name="Marage G."/>
            <person name="Marchand G."/>
            <person name="Marquand E."/>
            <person name="Bret-Mestries E."/>
            <person name="Morien E."/>
            <person name="Nambeesan S."/>
            <person name="Nguyen T."/>
            <person name="Pegot-Espagnet P."/>
            <person name="Pouilly N."/>
            <person name="Raftis F."/>
            <person name="Sallet E."/>
            <person name="Schiex T."/>
            <person name="Thomas J."/>
            <person name="Vandecasteele C."/>
            <person name="Vares D."/>
            <person name="Vear F."/>
            <person name="Vautrin S."/>
            <person name="Crespi M."/>
            <person name="Mangin B."/>
            <person name="Burke J.M."/>
            <person name="Salse J."/>
            <person name="Munos S."/>
            <person name="Vincourt P."/>
            <person name="Rieseberg L.H."/>
            <person name="Langlade N.B."/>
        </authorList>
    </citation>
    <scope>NUCLEOTIDE SEQUENCE</scope>
    <source>
        <tissue evidence="1">Leaves</tissue>
    </source>
</reference>
<evidence type="ECO:0000313" key="1">
    <source>
        <dbReference type="EMBL" id="KAF5779055.1"/>
    </source>
</evidence>
<keyword evidence="2" id="KW-1185">Reference proteome</keyword>
<reference evidence="1" key="2">
    <citation type="submission" date="2020-06" db="EMBL/GenBank/DDBJ databases">
        <title>Helianthus annuus Genome sequencing and assembly Release 2.</title>
        <authorList>
            <person name="Gouzy J."/>
            <person name="Langlade N."/>
            <person name="Munos S."/>
        </authorList>
    </citation>
    <scope>NUCLEOTIDE SEQUENCE</scope>
    <source>
        <tissue evidence="1">Leaves</tissue>
    </source>
</reference>
<sequence length="60" mass="6744">MPGICQEYARNMLYGRSINTIIPSLHLHFPLSLPCSRPNQAPPPPSFSNIIHPFQGDIEE</sequence>
<gene>
    <name evidence="1" type="ORF">HanXRQr2_Chr12g0554851</name>
</gene>